<evidence type="ECO:0000256" key="6">
    <source>
        <dbReference type="ARBA" id="ARBA00023136"/>
    </source>
</evidence>
<keyword evidence="6 7" id="KW-0472">Membrane</keyword>
<keyword evidence="5 7" id="KW-1133">Transmembrane helix</keyword>
<evidence type="ECO:0000256" key="2">
    <source>
        <dbReference type="ARBA" id="ARBA00022448"/>
    </source>
</evidence>
<feature type="transmembrane region" description="Helical" evidence="7">
    <location>
        <begin position="247"/>
        <end position="267"/>
    </location>
</feature>
<dbReference type="EMBL" id="NEMB01000003">
    <property type="protein sequence ID" value="PQQ65773.1"/>
    <property type="molecule type" value="Genomic_DNA"/>
</dbReference>
<dbReference type="EMBL" id="CP025197">
    <property type="protein sequence ID" value="AUG56042.1"/>
    <property type="molecule type" value="Genomic_DNA"/>
</dbReference>
<dbReference type="AlphaFoldDB" id="A0A2K9DX01"/>
<evidence type="ECO:0000256" key="1">
    <source>
        <dbReference type="ARBA" id="ARBA00004651"/>
    </source>
</evidence>
<dbReference type="Proteomes" id="UP000239720">
    <property type="component" value="Unassembled WGS sequence"/>
</dbReference>
<dbReference type="RefSeq" id="WP_101298485.1">
    <property type="nucleotide sequence ID" value="NZ_CP025197.1"/>
</dbReference>
<gene>
    <name evidence="9" type="primary">araQ1</name>
    <name evidence="10" type="ORF">B9R14_02640</name>
    <name evidence="9" type="ORF">HVS_00265</name>
</gene>
<protein>
    <submittedName>
        <fullName evidence="9">L-arabinose transport system permease protein AraQ</fullName>
    </submittedName>
    <submittedName>
        <fullName evidence="10">Sugar ABC transporter permease</fullName>
    </submittedName>
</protein>
<sequence length="283" mass="31671">MSKFKKYMGKFKIKTIFTYIILSIWAIINLFPLYWLFTFSLKNNKEIFGGNIIGLPKEWMWSNYLKALTIGRVGRYFLNSVIVTGITILLTVIFAAMATYALTRLVWKGRKSANNIFMLGLTIPIHAAILPIFIVLSKLKMLSSYQALIIPYVGFALSMAILIFSGFMSGIPRELDEAACIDGCGVYGIFFRIILPLLKPAISTVAIFTYLQAWNELMFAVVFIRDSNYKTLTVGIQSLEGTFSTEWGPIGAALVITTIPTLLLYAFMSKKIQQSLMAGAIKG</sequence>
<feature type="domain" description="ABC transmembrane type-1" evidence="8">
    <location>
        <begin position="77"/>
        <end position="268"/>
    </location>
</feature>
<keyword evidence="11" id="KW-1185">Reference proteome</keyword>
<dbReference type="PANTHER" id="PTHR43744:SF8">
    <property type="entry name" value="SN-GLYCEROL-3-PHOSPHATE TRANSPORT SYSTEM PERMEASE PROTEIN UGPE"/>
    <property type="match status" value="1"/>
</dbReference>
<proteinExistence type="inferred from homology"/>
<evidence type="ECO:0000256" key="7">
    <source>
        <dbReference type="RuleBase" id="RU363032"/>
    </source>
</evidence>
<feature type="transmembrane region" description="Helical" evidence="7">
    <location>
        <begin position="115"/>
        <end position="136"/>
    </location>
</feature>
<evidence type="ECO:0000256" key="5">
    <source>
        <dbReference type="ARBA" id="ARBA00022989"/>
    </source>
</evidence>
<reference evidence="9 11" key="1">
    <citation type="submission" date="2017-12" db="EMBL/GenBank/DDBJ databases">
        <title>Complete genome sequence of Herbivorax saccincola GGR1, a novel Cellulosome-producing hydrolytic bacterium in a thermophilic biogas plant, established by Illumina and Nanopore MinION sequencing.</title>
        <authorList>
            <person name="Pechtl A."/>
            <person name="Ruckert C."/>
            <person name="Koeck D.E."/>
            <person name="Maus I."/>
            <person name="Winkler A."/>
            <person name="Kalinowski J."/>
            <person name="Puhler A."/>
            <person name="Schwarz W.W."/>
            <person name="Zverlov V.V."/>
            <person name="Schluter A."/>
            <person name="Liebl W."/>
        </authorList>
    </citation>
    <scope>NUCLEOTIDE SEQUENCE [LARGE SCALE GENOMIC DNA]</scope>
    <source>
        <strain evidence="9">GGR1</strain>
        <strain evidence="11">SR1</strain>
    </source>
</reference>
<evidence type="ECO:0000313" key="11">
    <source>
        <dbReference type="Proteomes" id="UP000233534"/>
    </source>
</evidence>
<dbReference type="GO" id="GO:0055085">
    <property type="term" value="P:transmembrane transport"/>
    <property type="evidence" value="ECO:0007669"/>
    <property type="project" value="InterPro"/>
</dbReference>
<evidence type="ECO:0000256" key="4">
    <source>
        <dbReference type="ARBA" id="ARBA00022692"/>
    </source>
</evidence>
<dbReference type="PANTHER" id="PTHR43744">
    <property type="entry name" value="ABC TRANSPORTER PERMEASE PROTEIN MG189-RELATED-RELATED"/>
    <property type="match status" value="1"/>
</dbReference>
<feature type="transmembrane region" description="Helical" evidence="7">
    <location>
        <begin position="16"/>
        <end position="37"/>
    </location>
</feature>
<dbReference type="Proteomes" id="UP000233534">
    <property type="component" value="Chromosome"/>
</dbReference>
<accession>A0A2K9DX01</accession>
<organism evidence="9 11">
    <name type="scientific">Acetivibrio saccincola</name>
    <dbReference type="NCBI Taxonomy" id="1677857"/>
    <lineage>
        <taxon>Bacteria</taxon>
        <taxon>Bacillati</taxon>
        <taxon>Bacillota</taxon>
        <taxon>Clostridia</taxon>
        <taxon>Eubacteriales</taxon>
        <taxon>Oscillospiraceae</taxon>
        <taxon>Acetivibrio</taxon>
    </lineage>
</organism>
<dbReference type="SUPFAM" id="SSF161098">
    <property type="entry name" value="MetI-like"/>
    <property type="match status" value="1"/>
</dbReference>
<dbReference type="CDD" id="cd06261">
    <property type="entry name" value="TM_PBP2"/>
    <property type="match status" value="1"/>
</dbReference>
<comment type="similarity">
    <text evidence="7">Belongs to the binding-protein-dependent transport system permease family.</text>
</comment>
<dbReference type="InterPro" id="IPR000515">
    <property type="entry name" value="MetI-like"/>
</dbReference>
<evidence type="ECO:0000313" key="12">
    <source>
        <dbReference type="Proteomes" id="UP000239720"/>
    </source>
</evidence>
<dbReference type="Gene3D" id="1.10.3720.10">
    <property type="entry name" value="MetI-like"/>
    <property type="match status" value="1"/>
</dbReference>
<evidence type="ECO:0000313" key="9">
    <source>
        <dbReference type="EMBL" id="AUG56042.1"/>
    </source>
</evidence>
<reference evidence="10 12" key="2">
    <citation type="journal article" date="2018" name="Syst. Appl. Microbiol.">
        <title>Characterization and high-quality draft genome sequence of Herbivorax saccincola A7, an anaerobic, alkaliphilic, thermophilic, cellulolytic, and xylanolytic bacterium.</title>
        <authorList>
            <person name="Aikawa S."/>
            <person name="Baramee S."/>
            <person name="Sermsathanaswadi J."/>
            <person name="Thianheng P."/>
            <person name="Tachaapaikoon C."/>
            <person name="Shikata A."/>
            <person name="Waeonukul R."/>
            <person name="Pason P."/>
            <person name="Ratanakhanokchai K."/>
            <person name="Kosugi A."/>
        </authorList>
    </citation>
    <scope>NUCLEOTIDE SEQUENCE [LARGE SCALE GENOMIC DNA]</scope>
    <source>
        <strain evidence="10 12">A7</strain>
    </source>
</reference>
<dbReference type="OrthoDB" id="42677at2"/>
<dbReference type="InterPro" id="IPR035906">
    <property type="entry name" value="MetI-like_sf"/>
</dbReference>
<dbReference type="Pfam" id="PF00528">
    <property type="entry name" value="BPD_transp_1"/>
    <property type="match status" value="1"/>
</dbReference>
<dbReference type="GO" id="GO:0005886">
    <property type="term" value="C:plasma membrane"/>
    <property type="evidence" value="ECO:0007669"/>
    <property type="project" value="UniProtKB-SubCell"/>
</dbReference>
<comment type="subcellular location">
    <subcellularLocation>
        <location evidence="1 7">Cell membrane</location>
        <topology evidence="1 7">Multi-pass membrane protein</topology>
    </subcellularLocation>
</comment>
<keyword evidence="2 7" id="KW-0813">Transport</keyword>
<keyword evidence="4 7" id="KW-0812">Transmembrane</keyword>
<dbReference type="KEGG" id="hsc:HVS_00265"/>
<keyword evidence="3" id="KW-1003">Cell membrane</keyword>
<evidence type="ECO:0000313" key="10">
    <source>
        <dbReference type="EMBL" id="PQQ65773.1"/>
    </source>
</evidence>
<feature type="transmembrane region" description="Helical" evidence="7">
    <location>
        <begin position="189"/>
        <end position="211"/>
    </location>
</feature>
<feature type="transmembrane region" description="Helical" evidence="7">
    <location>
        <begin position="76"/>
        <end position="103"/>
    </location>
</feature>
<name>A0A2K9DX01_9FIRM</name>
<dbReference type="PROSITE" id="PS50928">
    <property type="entry name" value="ABC_TM1"/>
    <property type="match status" value="1"/>
</dbReference>
<evidence type="ECO:0000256" key="3">
    <source>
        <dbReference type="ARBA" id="ARBA00022475"/>
    </source>
</evidence>
<feature type="transmembrane region" description="Helical" evidence="7">
    <location>
        <begin position="148"/>
        <end position="168"/>
    </location>
</feature>
<evidence type="ECO:0000259" key="8">
    <source>
        <dbReference type="PROSITE" id="PS50928"/>
    </source>
</evidence>